<dbReference type="PANTHER" id="PTHR37946">
    <property type="entry name" value="SLL1969 PROTEIN"/>
    <property type="match status" value="1"/>
</dbReference>
<dbReference type="InterPro" id="IPR029058">
    <property type="entry name" value="AB_hydrolase_fold"/>
</dbReference>
<dbReference type="Proteomes" id="UP000031057">
    <property type="component" value="Unassembled WGS sequence"/>
</dbReference>
<protein>
    <submittedName>
        <fullName evidence="2">Permease</fullName>
    </submittedName>
</protein>
<dbReference type="InterPro" id="IPR000073">
    <property type="entry name" value="AB_hydrolase_1"/>
</dbReference>
<dbReference type="SUPFAM" id="SSF53474">
    <property type="entry name" value="alpha/beta-Hydrolases"/>
    <property type="match status" value="1"/>
</dbReference>
<dbReference type="EMBL" id="JTDI01000001">
    <property type="protein sequence ID" value="KHK93545.1"/>
    <property type="molecule type" value="Genomic_DNA"/>
</dbReference>
<organism evidence="2 3">
    <name type="scientific">Novosphingobium malaysiense</name>
    <dbReference type="NCBI Taxonomy" id="1348853"/>
    <lineage>
        <taxon>Bacteria</taxon>
        <taxon>Pseudomonadati</taxon>
        <taxon>Pseudomonadota</taxon>
        <taxon>Alphaproteobacteria</taxon>
        <taxon>Sphingomonadales</taxon>
        <taxon>Sphingomonadaceae</taxon>
        <taxon>Novosphingobium</taxon>
    </lineage>
</organism>
<name>A0A0B1ZQV8_9SPHN</name>
<dbReference type="OrthoDB" id="7389193at2"/>
<evidence type="ECO:0000259" key="1">
    <source>
        <dbReference type="Pfam" id="PF12697"/>
    </source>
</evidence>
<feature type="domain" description="AB hydrolase-1" evidence="1">
    <location>
        <begin position="52"/>
        <end position="195"/>
    </location>
</feature>
<dbReference type="PANTHER" id="PTHR37946:SF1">
    <property type="entry name" value="SLL1969 PROTEIN"/>
    <property type="match status" value="1"/>
</dbReference>
<comment type="caution">
    <text evidence="2">The sequence shown here is derived from an EMBL/GenBank/DDBJ whole genome shotgun (WGS) entry which is preliminary data.</text>
</comment>
<evidence type="ECO:0000313" key="2">
    <source>
        <dbReference type="EMBL" id="KHK93545.1"/>
    </source>
</evidence>
<gene>
    <name evidence="2" type="ORF">LK12_04670</name>
</gene>
<dbReference type="RefSeq" id="WP_039279792.1">
    <property type="nucleotide sequence ID" value="NZ_JTDI01000001.1"/>
</dbReference>
<dbReference type="Gene3D" id="3.40.50.1820">
    <property type="entry name" value="alpha/beta hydrolase"/>
    <property type="match status" value="1"/>
</dbReference>
<evidence type="ECO:0000313" key="3">
    <source>
        <dbReference type="Proteomes" id="UP000031057"/>
    </source>
</evidence>
<proteinExistence type="predicted"/>
<dbReference type="Pfam" id="PF12697">
    <property type="entry name" value="Abhydrolase_6"/>
    <property type="match status" value="1"/>
</dbReference>
<sequence>MSVTPSETPIRAPFVGLAFLELGRCIMEAGATLALSPVLAMAPRGDGHPVMVLPGFATSDSMTALLRNFLAAQGYEVHPMDLGWNFDHHTVGENGEHIAERIRAIRQASGRKVSLVGWSLGGVIAREAARRDPDDLRQVISLGSPFSGDPHATNLKSFYQFATGNDFSSDKMLERYRTGAHVLPIPSTAVFSRTDGITAWENCVSDSDAINENIEVVSSHFGFVTNPAVFQIIADRLAQPEGNWQPFVPRTPLSSVYS</sequence>
<keyword evidence="3" id="KW-1185">Reference proteome</keyword>
<accession>A0A0B1ZQV8</accession>
<dbReference type="STRING" id="1348853.LK12_04670"/>
<dbReference type="AlphaFoldDB" id="A0A0B1ZQV8"/>
<reference evidence="2 3" key="1">
    <citation type="submission" date="2014-10" db="EMBL/GenBank/DDBJ databases">
        <title>Genome sequence of Novosphingobium malaysiense MUSC 273(T).</title>
        <authorList>
            <person name="Lee L.-H."/>
        </authorList>
    </citation>
    <scope>NUCLEOTIDE SEQUENCE [LARGE SCALE GENOMIC DNA]</scope>
    <source>
        <strain evidence="2 3">MUSC 273</strain>
    </source>
</reference>